<dbReference type="EMBL" id="HACA01016172">
    <property type="protein sequence ID" value="CDW33533.1"/>
    <property type="molecule type" value="Transcribed_RNA"/>
</dbReference>
<organism evidence="1">
    <name type="scientific">Lepeophtheirus salmonis</name>
    <name type="common">Salmon louse</name>
    <name type="synonym">Caligus salmonis</name>
    <dbReference type="NCBI Taxonomy" id="72036"/>
    <lineage>
        <taxon>Eukaryota</taxon>
        <taxon>Metazoa</taxon>
        <taxon>Ecdysozoa</taxon>
        <taxon>Arthropoda</taxon>
        <taxon>Crustacea</taxon>
        <taxon>Multicrustacea</taxon>
        <taxon>Hexanauplia</taxon>
        <taxon>Copepoda</taxon>
        <taxon>Siphonostomatoida</taxon>
        <taxon>Caligidae</taxon>
        <taxon>Lepeophtheirus</taxon>
    </lineage>
</organism>
<sequence>MRNRWLVGFIDINDSLVPCQELTATYYPHLISRVWIFIYKIKLTIIHQVRL</sequence>
<dbReference type="AlphaFoldDB" id="A0A0K2U5N3"/>
<name>A0A0K2U5N3_LEPSM</name>
<protein>
    <submittedName>
        <fullName evidence="1">Uncharacterized protein</fullName>
    </submittedName>
</protein>
<evidence type="ECO:0000313" key="1">
    <source>
        <dbReference type="EMBL" id="CDW33533.1"/>
    </source>
</evidence>
<reference evidence="1" key="1">
    <citation type="submission" date="2014-05" db="EMBL/GenBank/DDBJ databases">
        <authorList>
            <person name="Chronopoulou M."/>
        </authorList>
    </citation>
    <scope>NUCLEOTIDE SEQUENCE</scope>
    <source>
        <tissue evidence="1">Whole organism</tissue>
    </source>
</reference>
<proteinExistence type="predicted"/>
<accession>A0A0K2U5N3</accession>